<dbReference type="InterPro" id="IPR049578">
    <property type="entry name" value="CAXIP1-like_GIY-YIG_dom"/>
</dbReference>
<gene>
    <name evidence="1" type="ORF">HPC62_18265</name>
</gene>
<dbReference type="Proteomes" id="UP000505210">
    <property type="component" value="Chromosome"/>
</dbReference>
<dbReference type="RefSeq" id="WP_172357947.1">
    <property type="nucleotide sequence ID" value="NZ_CP053661.1"/>
</dbReference>
<dbReference type="CDD" id="cd10450">
    <property type="entry name" value="GIY-YIG_AtGrxS16_like"/>
    <property type="match status" value="1"/>
</dbReference>
<organism evidence="1 2">
    <name type="scientific">Thermoleptolyngbya sichuanensis A183</name>
    <dbReference type="NCBI Taxonomy" id="2737172"/>
    <lineage>
        <taxon>Bacteria</taxon>
        <taxon>Bacillati</taxon>
        <taxon>Cyanobacteriota</taxon>
        <taxon>Cyanophyceae</taxon>
        <taxon>Oculatellales</taxon>
        <taxon>Oculatellaceae</taxon>
        <taxon>Thermoleptolyngbya</taxon>
        <taxon>Thermoleptolyngbya sichuanensis</taxon>
    </lineage>
</organism>
<sequence>MPTLAELPFLPYLDDQGEIIHEFDGKVGAYAIFAADQTLQYIGYSRDITASLLQHLVRVPQGCHWVKVWTCDRPSRTLLETIRTDWIAESGATPPGNGDDEALWNQPIDAKVHMTSQEQAAYANADDQGKIKALKQVARRVEAEVLQALGDRGVTTPIRFDPKLKEEGLLGLKPV</sequence>
<dbReference type="KEGG" id="theu:HPC62_18265"/>
<reference evidence="1 2" key="1">
    <citation type="submission" date="2020-05" db="EMBL/GenBank/DDBJ databases">
        <title>Complete genome sequence of of a novel Thermoleptolyngbya strain isolated from hot springs of Ganzi, Sichuan China.</title>
        <authorList>
            <person name="Tang J."/>
            <person name="Daroch M."/>
            <person name="Li L."/>
            <person name="Waleron K."/>
            <person name="Waleron M."/>
            <person name="Waleron M."/>
        </authorList>
    </citation>
    <scope>NUCLEOTIDE SEQUENCE [LARGE SCALE GENOMIC DNA]</scope>
    <source>
        <strain evidence="1 2">PKUAC-SCTA183</strain>
    </source>
</reference>
<dbReference type="AlphaFoldDB" id="A0A6M8BG75"/>
<dbReference type="EMBL" id="CP053661">
    <property type="protein sequence ID" value="QKD83877.1"/>
    <property type="molecule type" value="Genomic_DNA"/>
</dbReference>
<evidence type="ECO:0000313" key="2">
    <source>
        <dbReference type="Proteomes" id="UP000505210"/>
    </source>
</evidence>
<proteinExistence type="predicted"/>
<protein>
    <submittedName>
        <fullName evidence="1">GIY-YIG nuclease family protein</fullName>
    </submittedName>
</protein>
<name>A0A6M8BG75_9CYAN</name>
<accession>A0A6M8BG75</accession>
<evidence type="ECO:0000313" key="1">
    <source>
        <dbReference type="EMBL" id="QKD83877.1"/>
    </source>
</evidence>
<keyword evidence="2" id="KW-1185">Reference proteome</keyword>